<dbReference type="SUPFAM" id="SSF50978">
    <property type="entry name" value="WD40 repeat-like"/>
    <property type="match status" value="1"/>
</dbReference>
<dbReference type="InterPro" id="IPR001810">
    <property type="entry name" value="F-box_dom"/>
</dbReference>
<dbReference type="SUPFAM" id="SSF81383">
    <property type="entry name" value="F-box domain"/>
    <property type="match status" value="1"/>
</dbReference>
<dbReference type="InterPro" id="IPR036047">
    <property type="entry name" value="F-box-like_dom_sf"/>
</dbReference>
<dbReference type="PROSITE" id="PS50181">
    <property type="entry name" value="FBOX"/>
    <property type="match status" value="1"/>
</dbReference>
<dbReference type="AlphaFoldDB" id="A0A9W8YYA4"/>
<proteinExistence type="predicted"/>
<dbReference type="SMART" id="SM00256">
    <property type="entry name" value="FBOX"/>
    <property type="match status" value="1"/>
</dbReference>
<dbReference type="Pfam" id="PF12937">
    <property type="entry name" value="F-box-like"/>
    <property type="match status" value="1"/>
</dbReference>
<accession>A0A9W8YYA4</accession>
<dbReference type="EMBL" id="JAPEVB010000002">
    <property type="protein sequence ID" value="KAJ4392990.1"/>
    <property type="molecule type" value="Genomic_DNA"/>
</dbReference>
<comment type="caution">
    <text evidence="2">The sequence shown here is derived from an EMBL/GenBank/DDBJ whole genome shotgun (WGS) entry which is preliminary data.</text>
</comment>
<dbReference type="CDD" id="cd09917">
    <property type="entry name" value="F-box_SF"/>
    <property type="match status" value="1"/>
</dbReference>
<dbReference type="Proteomes" id="UP001140453">
    <property type="component" value="Unassembled WGS sequence"/>
</dbReference>
<evidence type="ECO:0000313" key="3">
    <source>
        <dbReference type="Proteomes" id="UP001140453"/>
    </source>
</evidence>
<gene>
    <name evidence="2" type="ORF">N0V93_002194</name>
</gene>
<sequence length="665" mass="73869">MLELPDDVLYLVFAHLDTAKDLRALSLTNKRFHTVINGDNNEGWRVFVRTRFPSLYLTSLPTSSFKWPQLAKSLTWQSRAWDRRSLSFQAMLPTPPRAPRRGPATGRRPHQAPFHPVVDAHSNLATNEELVVWGAGETIVARRRSGRKADWTPKQTVWHRVEGAEMGYSAGYDDVTALSIVEGARGKPGKLGMVVGRDNGHLALLGAGNDDFGQRLADFHPRHTEEADAGWFQEKINSVDVIHQQGCMAVATKAAVLLYSLPQDDADMDVAPSAYLSFATQASDDSWESVGGAKWMGKDTLALGMSGRKDPLRYVKVSPTGFEDVVPVRNDALEAKFSIEPNKSSLCTSSLTPIDATSITGGHGSNLLLSSWRDGSIRLQDIRTPSSLDLVYSDNIDPWSALDTLLPFGTSHFVGGGPHGATIKVFDFRWPRQYFHTAALPCGKEQPVPTPSQPFLSAPTDHKTRNFSCDHIAGYKCRWHALSQDIYHRPNGTFFFSKSLPRATAYACVWSMARASPLSPNFYIGLSGGVVEANLATLPPISSTHETEVDPHFGWVPSVQRDMGESSYEVHELDASLMETGDGQLYPENLRSVRMPAMRGKGWSRISEKMGNGVPERLVRRHRLDERFHVLPDFDRADLLGLMEEESKDEQRTWFEDGDVDEIEA</sequence>
<organism evidence="2 3">
    <name type="scientific">Gnomoniopsis smithogilvyi</name>
    <dbReference type="NCBI Taxonomy" id="1191159"/>
    <lineage>
        <taxon>Eukaryota</taxon>
        <taxon>Fungi</taxon>
        <taxon>Dikarya</taxon>
        <taxon>Ascomycota</taxon>
        <taxon>Pezizomycotina</taxon>
        <taxon>Sordariomycetes</taxon>
        <taxon>Sordariomycetidae</taxon>
        <taxon>Diaporthales</taxon>
        <taxon>Gnomoniaceae</taxon>
        <taxon>Gnomoniopsis</taxon>
    </lineage>
</organism>
<dbReference type="OrthoDB" id="1259151at2759"/>
<protein>
    <recommendedName>
        <fullName evidence="1">F-box domain-containing protein</fullName>
    </recommendedName>
</protein>
<keyword evidence="3" id="KW-1185">Reference proteome</keyword>
<evidence type="ECO:0000259" key="1">
    <source>
        <dbReference type="PROSITE" id="PS50181"/>
    </source>
</evidence>
<feature type="domain" description="F-box" evidence="1">
    <location>
        <begin position="1"/>
        <end position="47"/>
    </location>
</feature>
<evidence type="ECO:0000313" key="2">
    <source>
        <dbReference type="EMBL" id="KAJ4392990.1"/>
    </source>
</evidence>
<name>A0A9W8YYA4_9PEZI</name>
<reference evidence="2" key="1">
    <citation type="submission" date="2022-10" db="EMBL/GenBank/DDBJ databases">
        <title>Tapping the CABI collections for fungal endophytes: first genome assemblies for Collariella, Neodidymelliopsis, Ascochyta clinopodiicola, Didymella pomorum, Didymosphaeria variabile, Neocosmospora piperis and Neocucurbitaria cava.</title>
        <authorList>
            <person name="Hill R."/>
        </authorList>
    </citation>
    <scope>NUCLEOTIDE SEQUENCE</scope>
    <source>
        <strain evidence="2">IMI 355082</strain>
    </source>
</reference>
<dbReference type="InterPro" id="IPR036322">
    <property type="entry name" value="WD40_repeat_dom_sf"/>
</dbReference>